<dbReference type="PROSITE" id="PS51257">
    <property type="entry name" value="PROKAR_LIPOPROTEIN"/>
    <property type="match status" value="1"/>
</dbReference>
<dbReference type="OrthoDB" id="9994982at2"/>
<dbReference type="RefSeq" id="WP_015751734.1">
    <property type="nucleotide sequence ID" value="NC_013223.1"/>
</dbReference>
<name>C8X2E0_DESRD</name>
<keyword evidence="2" id="KW-1185">Reference proteome</keyword>
<dbReference type="AlphaFoldDB" id="C8X2E0"/>
<organism evidence="1 2">
    <name type="scientific">Desulfohalobium retbaense (strain ATCC 49708 / DSM 5692 / JCM 16813 / HR100)</name>
    <dbReference type="NCBI Taxonomy" id="485915"/>
    <lineage>
        <taxon>Bacteria</taxon>
        <taxon>Pseudomonadati</taxon>
        <taxon>Thermodesulfobacteriota</taxon>
        <taxon>Desulfovibrionia</taxon>
        <taxon>Desulfovibrionales</taxon>
        <taxon>Desulfohalobiaceae</taxon>
        <taxon>Desulfohalobium</taxon>
    </lineage>
</organism>
<dbReference type="EMBL" id="CP001734">
    <property type="protein sequence ID" value="ACV68587.1"/>
    <property type="molecule type" value="Genomic_DNA"/>
</dbReference>
<evidence type="ECO:0008006" key="3">
    <source>
        <dbReference type="Google" id="ProtNLM"/>
    </source>
</evidence>
<dbReference type="KEGG" id="drt:Dret_1299"/>
<sequence length="279" mass="30424">MRKHATVQGVAVNRRIFFVLASLMIMTLSACTWDKEPVAFAPEYTGPAAIFEKEATIEVTSDDATPPQRADDAQMQETLWELGVQRGGEAIVNRFLRDPLILRGGVAAGRTISPLIERQGEFKARADEVTGAYSQYFTASGTLMPAKEFAGTVTAVEHDRYYSGQYDTIFLQLETPLPPNAQESFFLVAQTIPTGQAGYTRLVAGGRLYQVQDNVAQGRLLESLEEVEIGDTVFLMPLDLAPVAEAVPEPAEADADYPEVVVEPVTESPVAPQEPAETK</sequence>
<evidence type="ECO:0000313" key="2">
    <source>
        <dbReference type="Proteomes" id="UP000001052"/>
    </source>
</evidence>
<reference evidence="1 2" key="2">
    <citation type="journal article" date="2010" name="Stand. Genomic Sci.">
        <title>Complete genome sequence of Desulfohalobium retbaense type strain (HR(100)).</title>
        <authorList>
            <person name="Spring S."/>
            <person name="Nolan M."/>
            <person name="Lapidus A."/>
            <person name="Glavina Del Rio T."/>
            <person name="Copeland A."/>
            <person name="Tice H."/>
            <person name="Cheng J.F."/>
            <person name="Lucas S."/>
            <person name="Land M."/>
            <person name="Chen F."/>
            <person name="Bruce D."/>
            <person name="Goodwin L."/>
            <person name="Pitluck S."/>
            <person name="Ivanova N."/>
            <person name="Mavromatis K."/>
            <person name="Mikhailova N."/>
            <person name="Pati A."/>
            <person name="Chen A."/>
            <person name="Palaniappan K."/>
            <person name="Hauser L."/>
            <person name="Chang Y.J."/>
            <person name="Jeffries C.D."/>
            <person name="Munk C."/>
            <person name="Kiss H."/>
            <person name="Chain P."/>
            <person name="Han C."/>
            <person name="Brettin T."/>
            <person name="Detter J.C."/>
            <person name="Schuler E."/>
            <person name="Goker M."/>
            <person name="Rohde M."/>
            <person name="Bristow J."/>
            <person name="Eisen J.A."/>
            <person name="Markowitz V."/>
            <person name="Hugenholtz P."/>
            <person name="Kyrpides N.C."/>
            <person name="Klenk H.P."/>
        </authorList>
    </citation>
    <scope>NUCLEOTIDE SEQUENCE [LARGE SCALE GENOMIC DNA]</scope>
    <source>
        <strain evidence="1 2">DSM 5692</strain>
    </source>
</reference>
<reference evidence="2" key="1">
    <citation type="submission" date="2009-09" db="EMBL/GenBank/DDBJ databases">
        <title>The complete chromosome of Desulfohalobium retbaense DSM 5692.</title>
        <authorList>
            <consortium name="US DOE Joint Genome Institute (JGI-PGF)"/>
            <person name="Lucas S."/>
            <person name="Copeland A."/>
            <person name="Lapidus A."/>
            <person name="Glavina del Rio T."/>
            <person name="Dalin E."/>
            <person name="Tice H."/>
            <person name="Bruce D."/>
            <person name="Goodwin L."/>
            <person name="Pitluck S."/>
            <person name="Kyrpides N."/>
            <person name="Mavromatis K."/>
            <person name="Ivanova N."/>
            <person name="Mikhailova N."/>
            <person name="Munk A.C."/>
            <person name="Brettin T."/>
            <person name="Detter J.C."/>
            <person name="Han C."/>
            <person name="Tapia R."/>
            <person name="Larimer F."/>
            <person name="Land M."/>
            <person name="Hauser L."/>
            <person name="Markowitz V."/>
            <person name="Cheng J.-F."/>
            <person name="Hugenholtz P."/>
            <person name="Woyke T."/>
            <person name="Wu D."/>
            <person name="Spring S."/>
            <person name="Klenk H.-P."/>
            <person name="Eisen J.A."/>
        </authorList>
    </citation>
    <scope>NUCLEOTIDE SEQUENCE [LARGE SCALE GENOMIC DNA]</scope>
    <source>
        <strain evidence="2">DSM 5692</strain>
    </source>
</reference>
<protein>
    <recommendedName>
        <fullName evidence="3">Lipoprotein</fullName>
    </recommendedName>
</protein>
<dbReference type="STRING" id="485915.Dret_1299"/>
<dbReference type="HOGENOM" id="CLU_996508_0_0_7"/>
<dbReference type="Proteomes" id="UP000001052">
    <property type="component" value="Chromosome"/>
</dbReference>
<evidence type="ECO:0000313" key="1">
    <source>
        <dbReference type="EMBL" id="ACV68587.1"/>
    </source>
</evidence>
<accession>C8X2E0</accession>
<gene>
    <name evidence="1" type="ordered locus">Dret_1299</name>
</gene>
<proteinExistence type="predicted"/>